<proteinExistence type="predicted"/>
<protein>
    <submittedName>
        <fullName evidence="1">Uncharacterized protein</fullName>
    </submittedName>
</protein>
<reference evidence="1 2" key="1">
    <citation type="submission" date="2024-06" db="EMBL/GenBank/DDBJ databases">
        <title>The Natural Products Discovery Center: Release of the First 8490 Sequenced Strains for Exploring Actinobacteria Biosynthetic Diversity.</title>
        <authorList>
            <person name="Kalkreuter E."/>
            <person name="Kautsar S.A."/>
            <person name="Yang D."/>
            <person name="Bader C.D."/>
            <person name="Teijaro C.N."/>
            <person name="Fluegel L."/>
            <person name="Davis C.M."/>
            <person name="Simpson J.R."/>
            <person name="Lauterbach L."/>
            <person name="Steele A.D."/>
            <person name="Gui C."/>
            <person name="Meng S."/>
            <person name="Li G."/>
            <person name="Viehrig K."/>
            <person name="Ye F."/>
            <person name="Su P."/>
            <person name="Kiefer A.F."/>
            <person name="Nichols A."/>
            <person name="Cepeda A.J."/>
            <person name="Yan W."/>
            <person name="Fan B."/>
            <person name="Jiang Y."/>
            <person name="Adhikari A."/>
            <person name="Zheng C.-J."/>
            <person name="Schuster L."/>
            <person name="Cowan T.M."/>
            <person name="Smanski M.J."/>
            <person name="Chevrette M.G."/>
            <person name="De Carvalho L.P.S."/>
            <person name="Shen B."/>
        </authorList>
    </citation>
    <scope>NUCLEOTIDE SEQUENCE [LARGE SCALE GENOMIC DNA]</scope>
    <source>
        <strain evidence="1 2">NPDC001166</strain>
    </source>
</reference>
<evidence type="ECO:0000313" key="2">
    <source>
        <dbReference type="Proteomes" id="UP001470023"/>
    </source>
</evidence>
<organism evidence="1 2">
    <name type="scientific">Streptomyces sp. 900105245</name>
    <dbReference type="NCBI Taxonomy" id="3154379"/>
    <lineage>
        <taxon>Bacteria</taxon>
        <taxon>Bacillati</taxon>
        <taxon>Actinomycetota</taxon>
        <taxon>Actinomycetes</taxon>
        <taxon>Kitasatosporales</taxon>
        <taxon>Streptomycetaceae</taxon>
        <taxon>Streptomyces</taxon>
    </lineage>
</organism>
<comment type="caution">
    <text evidence="1">The sequence shown here is derived from an EMBL/GenBank/DDBJ whole genome shotgun (WGS) entry which is preliminary data.</text>
</comment>
<dbReference type="RefSeq" id="WP_352065900.1">
    <property type="nucleotide sequence ID" value="NZ_JBEPAZ010000076.1"/>
</dbReference>
<evidence type="ECO:0000313" key="1">
    <source>
        <dbReference type="EMBL" id="MER6433960.1"/>
    </source>
</evidence>
<name>A0ABV1UJQ4_9ACTN</name>
<dbReference type="Proteomes" id="UP001470023">
    <property type="component" value="Unassembled WGS sequence"/>
</dbReference>
<accession>A0ABV1UJQ4</accession>
<sequence>MIRRIRTTTPYRNTSAWPVSGLRPYARLLADGLAVPAAAAVMDGGAR</sequence>
<dbReference type="EMBL" id="JBEPAZ010000076">
    <property type="protein sequence ID" value="MER6433960.1"/>
    <property type="molecule type" value="Genomic_DNA"/>
</dbReference>
<gene>
    <name evidence="1" type="ORF">ABT272_40600</name>
</gene>
<keyword evidence="2" id="KW-1185">Reference proteome</keyword>